<keyword evidence="11" id="KW-1185">Reference proteome</keyword>
<evidence type="ECO:0000256" key="2">
    <source>
        <dbReference type="ARBA" id="ARBA00022448"/>
    </source>
</evidence>
<dbReference type="AlphaFoldDB" id="A0A0R2DKH2"/>
<dbReference type="FunFam" id="1.10.3720.10:FF:000033">
    <property type="entry name" value="Polar amino acid ABC transporter permease"/>
    <property type="match status" value="1"/>
</dbReference>
<dbReference type="GO" id="GO:0022857">
    <property type="term" value="F:transmembrane transporter activity"/>
    <property type="evidence" value="ECO:0007669"/>
    <property type="project" value="InterPro"/>
</dbReference>
<keyword evidence="7 8" id="KW-0472">Membrane</keyword>
<dbReference type="GO" id="GO:0006865">
    <property type="term" value="P:amino acid transport"/>
    <property type="evidence" value="ECO:0007669"/>
    <property type="project" value="UniProtKB-KW"/>
</dbReference>
<dbReference type="InterPro" id="IPR010065">
    <property type="entry name" value="AA_ABC_transptr_permease_3TM"/>
</dbReference>
<evidence type="ECO:0000313" key="10">
    <source>
        <dbReference type="EMBL" id="KRN04600.1"/>
    </source>
</evidence>
<feature type="domain" description="ABC transmembrane type-1" evidence="9">
    <location>
        <begin position="19"/>
        <end position="208"/>
    </location>
</feature>
<evidence type="ECO:0000256" key="5">
    <source>
        <dbReference type="ARBA" id="ARBA00022970"/>
    </source>
</evidence>
<keyword evidence="5" id="KW-0029">Amino-acid transport</keyword>
<evidence type="ECO:0000256" key="4">
    <source>
        <dbReference type="ARBA" id="ARBA00022692"/>
    </source>
</evidence>
<proteinExistence type="inferred from homology"/>
<dbReference type="SUPFAM" id="SSF161098">
    <property type="entry name" value="MetI-like"/>
    <property type="match status" value="1"/>
</dbReference>
<comment type="subcellular location">
    <subcellularLocation>
        <location evidence="1 8">Cell membrane</location>
        <topology evidence="1 8">Multi-pass membrane protein</topology>
    </subcellularLocation>
</comment>
<evidence type="ECO:0000256" key="7">
    <source>
        <dbReference type="ARBA" id="ARBA00023136"/>
    </source>
</evidence>
<protein>
    <submittedName>
        <fullName evidence="10">Arginine histidine abc superfamily atp binding cassette transporter permease</fullName>
    </submittedName>
</protein>
<dbReference type="InterPro" id="IPR043429">
    <property type="entry name" value="ArtM/GltK/GlnP/TcyL/YhdX-like"/>
</dbReference>
<feature type="transmembrane region" description="Helical" evidence="8">
    <location>
        <begin position="81"/>
        <end position="98"/>
    </location>
</feature>
<comment type="similarity">
    <text evidence="8">Belongs to the binding-protein-dependent transport system permease family.</text>
</comment>
<accession>A0A0R2DKH2</accession>
<feature type="transmembrane region" description="Helical" evidence="8">
    <location>
        <begin position="187"/>
        <end position="211"/>
    </location>
</feature>
<dbReference type="Proteomes" id="UP000051378">
    <property type="component" value="Unassembled WGS sequence"/>
</dbReference>
<dbReference type="NCBIfam" id="TIGR01726">
    <property type="entry name" value="HEQRo_perm_3TM"/>
    <property type="match status" value="1"/>
</dbReference>
<dbReference type="PATRIC" id="fig|1423744.4.peg.51"/>
<dbReference type="Gene3D" id="1.10.3720.10">
    <property type="entry name" value="MetI-like"/>
    <property type="match status" value="1"/>
</dbReference>
<dbReference type="PROSITE" id="PS50928">
    <property type="entry name" value="ABC_TM1"/>
    <property type="match status" value="1"/>
</dbReference>
<sequence length="217" mass="24395">MNWSGAYTWINLNYLLQGLWITIQISVISIILSSIFGAILGIIRYSKISKVSAFVGFLVDIVRNLPLLLILFFSYFGLPQIGIRFSTFSAAIFAFTIFESAMLAEIFRSGLEAVDKGQTEAARSNGLTYLQTLRYIVFPQGLKKMIAPIVSQFISLVKDTSLATIILLPDLMQRAQVIYGQDTNYMIPIFILVAATYFVVNYLLSLFAGFIDRRLKN</sequence>
<dbReference type="PANTHER" id="PTHR30614:SF41">
    <property type="entry name" value="INNER MEMBRANE AMINO-ACID ABC TRANSPORTER PERMEASE PROTEIN YHDY"/>
    <property type="match status" value="1"/>
</dbReference>
<dbReference type="STRING" id="1423744.FC86_GL000048"/>
<reference evidence="10 11" key="1">
    <citation type="journal article" date="2015" name="Genome Announc.">
        <title>Expanding the biotechnology potential of lactobacilli through comparative genomics of 213 strains and associated genera.</title>
        <authorList>
            <person name="Sun Z."/>
            <person name="Harris H.M."/>
            <person name="McCann A."/>
            <person name="Guo C."/>
            <person name="Argimon S."/>
            <person name="Zhang W."/>
            <person name="Yang X."/>
            <person name="Jeffery I.B."/>
            <person name="Cooney J.C."/>
            <person name="Kagawa T.F."/>
            <person name="Liu W."/>
            <person name="Song Y."/>
            <person name="Salvetti E."/>
            <person name="Wrobel A."/>
            <person name="Rasinkangas P."/>
            <person name="Parkhill J."/>
            <person name="Rea M.C."/>
            <person name="O'Sullivan O."/>
            <person name="Ritari J."/>
            <person name="Douillard F.P."/>
            <person name="Paul Ross R."/>
            <person name="Yang R."/>
            <person name="Briner A.E."/>
            <person name="Felis G.E."/>
            <person name="de Vos W.M."/>
            <person name="Barrangou R."/>
            <person name="Klaenhammer T.R."/>
            <person name="Caufield P.W."/>
            <person name="Cui Y."/>
            <person name="Zhang H."/>
            <person name="O'Toole P.W."/>
        </authorList>
    </citation>
    <scope>NUCLEOTIDE SEQUENCE [LARGE SCALE GENOMIC DNA]</scope>
    <source>
        <strain evidence="10 11">DSM 23037</strain>
    </source>
</reference>
<evidence type="ECO:0000256" key="6">
    <source>
        <dbReference type="ARBA" id="ARBA00022989"/>
    </source>
</evidence>
<evidence type="ECO:0000259" key="9">
    <source>
        <dbReference type="PROSITE" id="PS50928"/>
    </source>
</evidence>
<dbReference type="OrthoDB" id="9787841at2"/>
<dbReference type="PANTHER" id="PTHR30614">
    <property type="entry name" value="MEMBRANE COMPONENT OF AMINO ACID ABC TRANSPORTER"/>
    <property type="match status" value="1"/>
</dbReference>
<keyword evidence="2 8" id="KW-0813">Transport</keyword>
<dbReference type="RefSeq" id="WP_056974237.1">
    <property type="nucleotide sequence ID" value="NZ_AYZL01000008.1"/>
</dbReference>
<feature type="transmembrane region" description="Helical" evidence="8">
    <location>
        <begin position="20"/>
        <end position="42"/>
    </location>
</feature>
<comment type="caution">
    <text evidence="10">The sequence shown here is derived from an EMBL/GenBank/DDBJ whole genome shotgun (WGS) entry which is preliminary data.</text>
</comment>
<dbReference type="GO" id="GO:0043190">
    <property type="term" value="C:ATP-binding cassette (ABC) transporter complex"/>
    <property type="evidence" value="ECO:0007669"/>
    <property type="project" value="InterPro"/>
</dbReference>
<keyword evidence="4 8" id="KW-0812">Transmembrane</keyword>
<keyword evidence="6 8" id="KW-1133">Transmembrane helix</keyword>
<dbReference type="EMBL" id="AYZL01000008">
    <property type="protein sequence ID" value="KRN04600.1"/>
    <property type="molecule type" value="Genomic_DNA"/>
</dbReference>
<dbReference type="InterPro" id="IPR000515">
    <property type="entry name" value="MetI-like"/>
</dbReference>
<dbReference type="Pfam" id="PF00528">
    <property type="entry name" value="BPD_transp_1"/>
    <property type="match status" value="1"/>
</dbReference>
<organism evidence="10 11">
    <name type="scientific">Holzapfeliella floricola DSM 23037 = JCM 16512</name>
    <dbReference type="NCBI Taxonomy" id="1423744"/>
    <lineage>
        <taxon>Bacteria</taxon>
        <taxon>Bacillati</taxon>
        <taxon>Bacillota</taxon>
        <taxon>Bacilli</taxon>
        <taxon>Lactobacillales</taxon>
        <taxon>Lactobacillaceae</taxon>
        <taxon>Holzapfeliella</taxon>
    </lineage>
</organism>
<evidence type="ECO:0000313" key="11">
    <source>
        <dbReference type="Proteomes" id="UP000051378"/>
    </source>
</evidence>
<feature type="transmembrane region" description="Helical" evidence="8">
    <location>
        <begin position="54"/>
        <end position="75"/>
    </location>
</feature>
<dbReference type="CDD" id="cd06261">
    <property type="entry name" value="TM_PBP2"/>
    <property type="match status" value="1"/>
</dbReference>
<name>A0A0R2DKH2_9LACO</name>
<gene>
    <name evidence="10" type="ORF">FC86_GL000048</name>
</gene>
<evidence type="ECO:0000256" key="8">
    <source>
        <dbReference type="RuleBase" id="RU363032"/>
    </source>
</evidence>
<dbReference type="InterPro" id="IPR035906">
    <property type="entry name" value="MetI-like_sf"/>
</dbReference>
<evidence type="ECO:0000256" key="3">
    <source>
        <dbReference type="ARBA" id="ARBA00022475"/>
    </source>
</evidence>
<evidence type="ECO:0000256" key="1">
    <source>
        <dbReference type="ARBA" id="ARBA00004651"/>
    </source>
</evidence>
<keyword evidence="3" id="KW-1003">Cell membrane</keyword>